<dbReference type="PANTHER" id="PTHR31591:SF1">
    <property type="entry name" value="UPF0613 PROTEIN PB24D3.06C"/>
    <property type="match status" value="1"/>
</dbReference>
<dbReference type="InterPro" id="IPR029058">
    <property type="entry name" value="AB_hydrolase_fold"/>
</dbReference>
<dbReference type="Pfam" id="PF08538">
    <property type="entry name" value="DUF1749"/>
    <property type="match status" value="1"/>
</dbReference>
<dbReference type="EMBL" id="JAKIXB020000041">
    <property type="protein sequence ID" value="KAL1593425.1"/>
    <property type="molecule type" value="Genomic_DNA"/>
</dbReference>
<keyword evidence="2" id="KW-1185">Reference proteome</keyword>
<protein>
    <recommendedName>
        <fullName evidence="3">DUF1749-domain-containing protein</fullName>
    </recommendedName>
</protein>
<dbReference type="Proteomes" id="UP001521222">
    <property type="component" value="Unassembled WGS sequence"/>
</dbReference>
<proteinExistence type="predicted"/>
<evidence type="ECO:0008006" key="3">
    <source>
        <dbReference type="Google" id="ProtNLM"/>
    </source>
</evidence>
<dbReference type="PANTHER" id="PTHR31591">
    <property type="entry name" value="UPF0613 PROTEIN PB24D3.06C"/>
    <property type="match status" value="1"/>
</dbReference>
<comment type="caution">
    <text evidence="1">The sequence shown here is derived from an EMBL/GenBank/DDBJ whole genome shotgun (WGS) entry which is preliminary data.</text>
</comment>
<accession>A0ABR3QMQ1</accession>
<dbReference type="InterPro" id="IPR013744">
    <property type="entry name" value="SidJ"/>
</dbReference>
<evidence type="ECO:0000313" key="1">
    <source>
        <dbReference type="EMBL" id="KAL1593425.1"/>
    </source>
</evidence>
<name>A0ABR3QMQ1_9PLEO</name>
<dbReference type="SUPFAM" id="SSF53474">
    <property type="entry name" value="alpha/beta-Hydrolases"/>
    <property type="match status" value="1"/>
</dbReference>
<evidence type="ECO:0000313" key="2">
    <source>
        <dbReference type="Proteomes" id="UP001521222"/>
    </source>
</evidence>
<organism evidence="1 2">
    <name type="scientific">Nothophoma quercina</name>
    <dbReference type="NCBI Taxonomy" id="749835"/>
    <lineage>
        <taxon>Eukaryota</taxon>
        <taxon>Fungi</taxon>
        <taxon>Dikarya</taxon>
        <taxon>Ascomycota</taxon>
        <taxon>Pezizomycotina</taxon>
        <taxon>Dothideomycetes</taxon>
        <taxon>Pleosporomycetidae</taxon>
        <taxon>Pleosporales</taxon>
        <taxon>Pleosporineae</taxon>
        <taxon>Didymellaceae</taxon>
        <taxon>Nothophoma</taxon>
    </lineage>
</organism>
<reference evidence="1 2" key="1">
    <citation type="submission" date="2024-02" db="EMBL/GenBank/DDBJ databases">
        <title>De novo assembly and annotation of 12 fungi associated with fruit tree decline syndrome in Ontario, Canada.</title>
        <authorList>
            <person name="Sulman M."/>
            <person name="Ellouze W."/>
            <person name="Ilyukhin E."/>
        </authorList>
    </citation>
    <scope>NUCLEOTIDE SEQUENCE [LARGE SCALE GENOMIC DNA]</scope>
    <source>
        <strain evidence="1 2">M97-236</strain>
    </source>
</reference>
<sequence>MAHSGTAHKYSKKLIAFEHAGEHVKGDGEPNTLLWIGGLGDGLVTVHIAKSLNSEWAIAEVLLSSSYRGWATSSLQKDAKELAECVSYFQRLRPSKKIVLMGHSTGCQDIMEYVIGRDASTRPAIHGAILQGGVSDREAWAFLLESKEEKDSCAAVLAEAQRLIREGKEKEIVYRENNIVQKELGAPISAYRTNSLLAKGADDDYFSTDLPDETLKTTFGRFPAATPLMFLLGGEDPFVHKSTDKVQLLSRWAGFVKDGGGVVDEVHGGVVEGGHHNLDGDPEEVVGDLVRRVVGFVEGLGKGVETDGGSRL</sequence>
<dbReference type="Gene3D" id="3.40.50.1820">
    <property type="entry name" value="alpha/beta hydrolase"/>
    <property type="match status" value="1"/>
</dbReference>
<gene>
    <name evidence="1" type="ORF">SLS59_009305</name>
</gene>